<keyword evidence="5 6" id="KW-0472">Membrane</keyword>
<dbReference type="Proteomes" id="UP000015455">
    <property type="component" value="Unassembled WGS sequence"/>
</dbReference>
<dbReference type="PROSITE" id="PS50850">
    <property type="entry name" value="MFS"/>
    <property type="match status" value="1"/>
</dbReference>
<dbReference type="GO" id="GO:0005886">
    <property type="term" value="C:plasma membrane"/>
    <property type="evidence" value="ECO:0007669"/>
    <property type="project" value="UniProtKB-SubCell"/>
</dbReference>
<feature type="transmembrane region" description="Helical" evidence="6">
    <location>
        <begin position="287"/>
        <end position="304"/>
    </location>
</feature>
<dbReference type="CDD" id="cd06174">
    <property type="entry name" value="MFS"/>
    <property type="match status" value="1"/>
</dbReference>
<dbReference type="SUPFAM" id="SSF103473">
    <property type="entry name" value="MFS general substrate transporter"/>
    <property type="match status" value="1"/>
</dbReference>
<accession>T0AVE9</accession>
<dbReference type="PANTHER" id="PTHR43124">
    <property type="entry name" value="PURINE EFFLUX PUMP PBUE"/>
    <property type="match status" value="1"/>
</dbReference>
<keyword evidence="4 6" id="KW-1133">Transmembrane helix</keyword>
<evidence type="ECO:0000256" key="5">
    <source>
        <dbReference type="ARBA" id="ARBA00023136"/>
    </source>
</evidence>
<feature type="transmembrane region" description="Helical" evidence="6">
    <location>
        <begin position="255"/>
        <end position="275"/>
    </location>
</feature>
<dbReference type="InterPro" id="IPR050189">
    <property type="entry name" value="MFS_Efflux_Transporters"/>
</dbReference>
<feature type="transmembrane region" description="Helical" evidence="6">
    <location>
        <begin position="145"/>
        <end position="164"/>
    </location>
</feature>
<evidence type="ECO:0000256" key="1">
    <source>
        <dbReference type="ARBA" id="ARBA00004651"/>
    </source>
</evidence>
<feature type="transmembrane region" description="Helical" evidence="6">
    <location>
        <begin position="310"/>
        <end position="333"/>
    </location>
</feature>
<organism evidence="8 9">
    <name type="scientific">Thauera terpenica 58Eu</name>
    <dbReference type="NCBI Taxonomy" id="1348657"/>
    <lineage>
        <taxon>Bacteria</taxon>
        <taxon>Pseudomonadati</taxon>
        <taxon>Pseudomonadota</taxon>
        <taxon>Betaproteobacteria</taxon>
        <taxon>Rhodocyclales</taxon>
        <taxon>Zoogloeaceae</taxon>
        <taxon>Thauera</taxon>
    </lineage>
</organism>
<dbReference type="Pfam" id="PF07690">
    <property type="entry name" value="MFS_1"/>
    <property type="match status" value="1"/>
</dbReference>
<feature type="transmembrane region" description="Helical" evidence="6">
    <location>
        <begin position="52"/>
        <end position="72"/>
    </location>
</feature>
<keyword evidence="9" id="KW-1185">Reference proteome</keyword>
<proteinExistence type="predicted"/>
<keyword evidence="2" id="KW-1003">Cell membrane</keyword>
<feature type="transmembrane region" description="Helical" evidence="6">
    <location>
        <begin position="115"/>
        <end position="133"/>
    </location>
</feature>
<feature type="transmembrane region" description="Helical" evidence="6">
    <location>
        <begin position="170"/>
        <end position="188"/>
    </location>
</feature>
<evidence type="ECO:0000259" key="7">
    <source>
        <dbReference type="PROSITE" id="PS50850"/>
    </source>
</evidence>
<dbReference type="GO" id="GO:0022857">
    <property type="term" value="F:transmembrane transporter activity"/>
    <property type="evidence" value="ECO:0007669"/>
    <property type="project" value="InterPro"/>
</dbReference>
<feature type="transmembrane region" description="Helical" evidence="6">
    <location>
        <begin position="219"/>
        <end position="243"/>
    </location>
</feature>
<evidence type="ECO:0000256" key="6">
    <source>
        <dbReference type="SAM" id="Phobius"/>
    </source>
</evidence>
<sequence length="410" mass="42923">MRTTAGAPRTRTQWLAVAAAVLCGIAVASNVGKVSIMIAPLRDAFGLSLLEAGWLSSAINLLAMSSAVIFGFSAGRIGGLKLCLAGIGLGLVGGVGSLLATAFPLLLAARVIEGAGYMAVAVSAPILLSAASLPLDRRFVLSVWAAYMPAGIGLVMIVAPWLVVLGGWHAIWWFSIALLSTGGLAVYLQRHHYHFAEAEVDGKDDGGLAGAWEVMRQPLAWTLGLLFATWALQHFTLIVWLPSFLREQRGLDLEWVALLSCIMVLANVPGNIIGGSLLRRNVERGKLLMLGSGLSGLCMYAAFSPLLPDVVRYLACVGVSFVGGLIPSSIMSASTVIARTPRQIGTFQGLSMQIANLGQFLGPPLIAALVASRGDWESAAVLPVGAAVLGVLLGAAAWKMERGYGVRAGR</sequence>
<dbReference type="RefSeq" id="WP_021248001.1">
    <property type="nucleotide sequence ID" value="NZ_ATJV01000024.1"/>
</dbReference>
<gene>
    <name evidence="8" type="ORF">M622_10075</name>
</gene>
<comment type="caution">
    <text evidence="8">The sequence shown here is derived from an EMBL/GenBank/DDBJ whole genome shotgun (WGS) entry which is preliminary data.</text>
</comment>
<dbReference type="AlphaFoldDB" id="T0AVE9"/>
<evidence type="ECO:0000256" key="3">
    <source>
        <dbReference type="ARBA" id="ARBA00022692"/>
    </source>
</evidence>
<dbReference type="STRING" id="1348657.M622_10075"/>
<name>T0AVE9_9RHOO</name>
<feature type="transmembrane region" description="Helical" evidence="6">
    <location>
        <begin position="354"/>
        <end position="372"/>
    </location>
</feature>
<evidence type="ECO:0000256" key="4">
    <source>
        <dbReference type="ARBA" id="ARBA00022989"/>
    </source>
</evidence>
<dbReference type="PATRIC" id="fig|1348657.5.peg.547"/>
<dbReference type="eggNOG" id="COG2807">
    <property type="taxonomic scope" value="Bacteria"/>
</dbReference>
<evidence type="ECO:0000313" key="8">
    <source>
        <dbReference type="EMBL" id="EPZ16859.1"/>
    </source>
</evidence>
<feature type="domain" description="Major facilitator superfamily (MFS) profile" evidence="7">
    <location>
        <begin position="16"/>
        <end position="402"/>
    </location>
</feature>
<comment type="subcellular location">
    <subcellularLocation>
        <location evidence="1">Cell membrane</location>
        <topology evidence="1">Multi-pass membrane protein</topology>
    </subcellularLocation>
</comment>
<dbReference type="InterPro" id="IPR036259">
    <property type="entry name" value="MFS_trans_sf"/>
</dbReference>
<protein>
    <recommendedName>
        <fullName evidence="7">Major facilitator superfamily (MFS) profile domain-containing protein</fullName>
    </recommendedName>
</protein>
<dbReference type="Gene3D" id="1.20.1250.20">
    <property type="entry name" value="MFS general substrate transporter like domains"/>
    <property type="match status" value="2"/>
</dbReference>
<keyword evidence="3 6" id="KW-0812">Transmembrane</keyword>
<feature type="transmembrane region" description="Helical" evidence="6">
    <location>
        <begin position="84"/>
        <end position="109"/>
    </location>
</feature>
<evidence type="ECO:0000313" key="9">
    <source>
        <dbReference type="Proteomes" id="UP000015455"/>
    </source>
</evidence>
<dbReference type="InterPro" id="IPR011701">
    <property type="entry name" value="MFS"/>
</dbReference>
<reference evidence="8 9" key="1">
    <citation type="submission" date="2013-06" db="EMBL/GenBank/DDBJ databases">
        <title>Draft genome sequence of Thauera terpenica.</title>
        <authorList>
            <person name="Liu B."/>
            <person name="Frostegard A.H."/>
            <person name="Shapleigh J.P."/>
        </authorList>
    </citation>
    <scope>NUCLEOTIDE SEQUENCE [LARGE SCALE GENOMIC DNA]</scope>
    <source>
        <strain evidence="8 9">58Eu</strain>
    </source>
</reference>
<feature type="transmembrane region" description="Helical" evidence="6">
    <location>
        <begin position="378"/>
        <end position="398"/>
    </location>
</feature>
<dbReference type="OrthoDB" id="8586858at2"/>
<dbReference type="InterPro" id="IPR020846">
    <property type="entry name" value="MFS_dom"/>
</dbReference>
<evidence type="ECO:0000256" key="2">
    <source>
        <dbReference type="ARBA" id="ARBA00022475"/>
    </source>
</evidence>
<dbReference type="PANTHER" id="PTHR43124:SF3">
    <property type="entry name" value="CHLORAMPHENICOL EFFLUX PUMP RV0191"/>
    <property type="match status" value="1"/>
</dbReference>
<dbReference type="EMBL" id="ATJV01000024">
    <property type="protein sequence ID" value="EPZ16859.1"/>
    <property type="molecule type" value="Genomic_DNA"/>
</dbReference>